<comment type="caution">
    <text evidence="1">The sequence shown here is derived from an EMBL/GenBank/DDBJ whole genome shotgun (WGS) entry which is preliminary data.</text>
</comment>
<dbReference type="EMBL" id="RJNH01000013">
    <property type="protein sequence ID" value="RSI59564.1"/>
    <property type="molecule type" value="Genomic_DNA"/>
</dbReference>
<proteinExistence type="predicted"/>
<gene>
    <name evidence="1" type="ORF">D8865_08825</name>
</gene>
<dbReference type="Proteomes" id="UP000278653">
    <property type="component" value="Unassembled WGS sequence"/>
</dbReference>
<accession>A0A3R9IDQ1</accession>
<name>A0A3R9IDQ1_STRMT</name>
<dbReference type="RefSeq" id="WP_125448015.1">
    <property type="nucleotide sequence ID" value="NZ_RJNH01000013.1"/>
</dbReference>
<organism evidence="1 2">
    <name type="scientific">Streptococcus mitis</name>
    <dbReference type="NCBI Taxonomy" id="28037"/>
    <lineage>
        <taxon>Bacteria</taxon>
        <taxon>Bacillati</taxon>
        <taxon>Bacillota</taxon>
        <taxon>Bacilli</taxon>
        <taxon>Lactobacillales</taxon>
        <taxon>Streptococcaceae</taxon>
        <taxon>Streptococcus</taxon>
        <taxon>Streptococcus mitis group</taxon>
    </lineage>
</organism>
<evidence type="ECO:0000313" key="2">
    <source>
        <dbReference type="Proteomes" id="UP000278653"/>
    </source>
</evidence>
<evidence type="ECO:0000313" key="1">
    <source>
        <dbReference type="EMBL" id="RSI59564.1"/>
    </source>
</evidence>
<dbReference type="AlphaFoldDB" id="A0A3R9IDQ1"/>
<protein>
    <submittedName>
        <fullName evidence="1">Uncharacterized protein</fullName>
    </submittedName>
</protein>
<reference evidence="1 2" key="1">
    <citation type="submission" date="2018-11" db="EMBL/GenBank/DDBJ databases">
        <title>Species Designations Belie Phenotypic and Genotypic Heterogeneity in Oral Streptococci.</title>
        <authorList>
            <person name="Velsko I."/>
        </authorList>
    </citation>
    <scope>NUCLEOTIDE SEQUENCE [LARGE SCALE GENOMIC DNA]</scope>
    <source>
        <strain evidence="1 2">BCC15</strain>
    </source>
</reference>
<sequence>MEEILVSEGKNLRAKHDCPFKVIDYVFDGLELLSGDTKDNVKVTIYIPEFKKNLDAQYLESLAKLLAEADTKDEVVEEYVGEDVYGEEMPINLSDEDLEDCYYSIDYRGIRRTTFKDKLEELKASLVGKLEKRDREELERFIEDLPWEFLSDTRTTVQVLNKIKRTYHPKNKYDDTSMLKNIENELLYYFASCRFDLTGNYDLYSSNWYVIRDMFSLGQFSKHSTQSLLFVESSDLKTILRHVGHGTCRFSVFEDKRTFNRLSMEYLTVFKGNFSITTGGHDIEEESTKLIELNGTYRIYTYENSLFAFVRE</sequence>